<proteinExistence type="predicted"/>
<feature type="compositionally biased region" description="Pro residues" evidence="1">
    <location>
        <begin position="370"/>
        <end position="389"/>
    </location>
</feature>
<evidence type="ECO:0000313" key="3">
    <source>
        <dbReference type="Proteomes" id="UP000054350"/>
    </source>
</evidence>
<reference evidence="3" key="2">
    <citation type="submission" date="2009-11" db="EMBL/GenBank/DDBJ databases">
        <title>The Genome Sequence of Allomyces macrogynus strain ATCC 38327.</title>
        <authorList>
            <consortium name="The Broad Institute Genome Sequencing Platform"/>
            <person name="Russ C."/>
            <person name="Cuomo C."/>
            <person name="Shea T."/>
            <person name="Young S.K."/>
            <person name="Zeng Q."/>
            <person name="Koehrsen M."/>
            <person name="Haas B."/>
            <person name="Borodovsky M."/>
            <person name="Guigo R."/>
            <person name="Alvarado L."/>
            <person name="Berlin A."/>
            <person name="Borenstein D."/>
            <person name="Chen Z."/>
            <person name="Engels R."/>
            <person name="Freedman E."/>
            <person name="Gellesch M."/>
            <person name="Goldberg J."/>
            <person name="Griggs A."/>
            <person name="Gujja S."/>
            <person name="Heiman D."/>
            <person name="Hepburn T."/>
            <person name="Howarth C."/>
            <person name="Jen D."/>
            <person name="Larson L."/>
            <person name="Lewis B."/>
            <person name="Mehta T."/>
            <person name="Park D."/>
            <person name="Pearson M."/>
            <person name="Roberts A."/>
            <person name="Saif S."/>
            <person name="Shenoy N."/>
            <person name="Sisk P."/>
            <person name="Stolte C."/>
            <person name="Sykes S."/>
            <person name="Walk T."/>
            <person name="White J."/>
            <person name="Yandava C."/>
            <person name="Burger G."/>
            <person name="Gray M.W."/>
            <person name="Holland P.W.H."/>
            <person name="King N."/>
            <person name="Lang F.B.F."/>
            <person name="Roger A.J."/>
            <person name="Ruiz-Trillo I."/>
            <person name="Lander E."/>
            <person name="Nusbaum C."/>
        </authorList>
    </citation>
    <scope>NUCLEOTIDE SEQUENCE [LARGE SCALE GENOMIC DNA]</scope>
    <source>
        <strain evidence="3">ATCC 38327</strain>
    </source>
</reference>
<feature type="region of interest" description="Disordered" evidence="1">
    <location>
        <begin position="156"/>
        <end position="187"/>
    </location>
</feature>
<protein>
    <submittedName>
        <fullName evidence="2">Uncharacterized protein</fullName>
    </submittedName>
</protein>
<feature type="region of interest" description="Disordered" evidence="1">
    <location>
        <begin position="369"/>
        <end position="405"/>
    </location>
</feature>
<reference evidence="2 3" key="1">
    <citation type="submission" date="2009-11" db="EMBL/GenBank/DDBJ databases">
        <title>Annotation of Allomyces macrogynus ATCC 38327.</title>
        <authorList>
            <consortium name="The Broad Institute Genome Sequencing Platform"/>
            <person name="Russ C."/>
            <person name="Cuomo C."/>
            <person name="Burger G."/>
            <person name="Gray M.W."/>
            <person name="Holland P.W.H."/>
            <person name="King N."/>
            <person name="Lang F.B.F."/>
            <person name="Roger A.J."/>
            <person name="Ruiz-Trillo I."/>
            <person name="Young S.K."/>
            <person name="Zeng Q."/>
            <person name="Gargeya S."/>
            <person name="Fitzgerald M."/>
            <person name="Haas B."/>
            <person name="Abouelleil A."/>
            <person name="Alvarado L."/>
            <person name="Arachchi H.M."/>
            <person name="Berlin A."/>
            <person name="Chapman S.B."/>
            <person name="Gearin G."/>
            <person name="Goldberg J."/>
            <person name="Griggs A."/>
            <person name="Gujja S."/>
            <person name="Hansen M."/>
            <person name="Heiman D."/>
            <person name="Howarth C."/>
            <person name="Larimer J."/>
            <person name="Lui A."/>
            <person name="MacDonald P.J.P."/>
            <person name="McCowen C."/>
            <person name="Montmayeur A."/>
            <person name="Murphy C."/>
            <person name="Neiman D."/>
            <person name="Pearson M."/>
            <person name="Priest M."/>
            <person name="Roberts A."/>
            <person name="Saif S."/>
            <person name="Shea T."/>
            <person name="Sisk P."/>
            <person name="Stolte C."/>
            <person name="Sykes S."/>
            <person name="Wortman J."/>
            <person name="Nusbaum C."/>
            <person name="Birren B."/>
        </authorList>
    </citation>
    <scope>NUCLEOTIDE SEQUENCE [LARGE SCALE GENOMIC DNA]</scope>
    <source>
        <strain evidence="2 3">ATCC 38327</strain>
    </source>
</reference>
<feature type="region of interest" description="Disordered" evidence="1">
    <location>
        <begin position="245"/>
        <end position="326"/>
    </location>
</feature>
<feature type="compositionally biased region" description="Low complexity" evidence="1">
    <location>
        <begin position="310"/>
        <end position="321"/>
    </location>
</feature>
<dbReference type="AlphaFoldDB" id="A0A0L0S8J5"/>
<feature type="region of interest" description="Disordered" evidence="1">
    <location>
        <begin position="113"/>
        <end position="143"/>
    </location>
</feature>
<feature type="compositionally biased region" description="Pro residues" evidence="1">
    <location>
        <begin position="273"/>
        <end position="290"/>
    </location>
</feature>
<gene>
    <name evidence="2" type="ORF">AMAG_04352</name>
</gene>
<feature type="compositionally biased region" description="Pro residues" evidence="1">
    <location>
        <begin position="249"/>
        <end position="266"/>
    </location>
</feature>
<dbReference type="VEuPathDB" id="FungiDB:AMAG_04352"/>
<dbReference type="EMBL" id="GG745333">
    <property type="protein sequence ID" value="KNE58802.1"/>
    <property type="molecule type" value="Genomic_DNA"/>
</dbReference>
<keyword evidence="3" id="KW-1185">Reference proteome</keyword>
<dbReference type="PRINTS" id="PR01217">
    <property type="entry name" value="PRICHEXTENSN"/>
</dbReference>
<accession>A0A0L0S8J5</accession>
<feature type="compositionally biased region" description="Low complexity" evidence="1">
    <location>
        <begin position="168"/>
        <end position="187"/>
    </location>
</feature>
<dbReference type="Proteomes" id="UP000054350">
    <property type="component" value="Unassembled WGS sequence"/>
</dbReference>
<organism evidence="2 3">
    <name type="scientific">Allomyces macrogynus (strain ATCC 38327)</name>
    <name type="common">Allomyces javanicus var. macrogynus</name>
    <dbReference type="NCBI Taxonomy" id="578462"/>
    <lineage>
        <taxon>Eukaryota</taxon>
        <taxon>Fungi</taxon>
        <taxon>Fungi incertae sedis</taxon>
        <taxon>Blastocladiomycota</taxon>
        <taxon>Blastocladiomycetes</taxon>
        <taxon>Blastocladiales</taxon>
        <taxon>Blastocladiaceae</taxon>
        <taxon>Allomyces</taxon>
    </lineage>
</organism>
<evidence type="ECO:0000313" key="2">
    <source>
        <dbReference type="EMBL" id="KNE58802.1"/>
    </source>
</evidence>
<evidence type="ECO:0000256" key="1">
    <source>
        <dbReference type="SAM" id="MobiDB-lite"/>
    </source>
</evidence>
<name>A0A0L0S8J5_ALLM3</name>
<feature type="compositionally biased region" description="Polar residues" evidence="1">
    <location>
        <begin position="390"/>
        <end position="405"/>
    </location>
</feature>
<sequence>MPRDAAALAAAAPDDVVLQHVVHDLPWIVDVKDIKLFFAPQRIDLEDHLIQNARQQARRQRSSRARGGAGAQVAPMAMEFPEELLAQGPAQENEQGNGDEFDQGRAFVEFNGTTLPHAAGPGQIGDAATAGVPPPPPATASGGGRAVAFELHEHAASTAAAVPPRPSPTGSAASAAGPAPVTAGAGSRASAPASTLLRPACGNEDARLAAAVGINGSAIPAAPSTATATWHGRHHHDAGAISAKLAAPSSPPKQPLKAPAVPPVAPPTVLRTTPPPPPPAVTPPVAPPPQRQRKPSLILFPHSDKDVGLRSSRPASAGSSSTQLPALLAPHVANRIKETTPQSSPPPVPAPVREVIVIYYSEDEVMVVEPDPPTPWPASPAPPPPPPPRGSNTNRATASASVPVI</sequence>